<keyword evidence="1" id="KW-0812">Transmembrane</keyword>
<proteinExistence type="predicted"/>
<dbReference type="Pfam" id="PF09995">
    <property type="entry name" value="MPAB_Lcp_cat"/>
    <property type="match status" value="1"/>
</dbReference>
<dbReference type="Proteomes" id="UP001150904">
    <property type="component" value="Unassembled WGS sequence"/>
</dbReference>
<reference evidence="3" key="2">
    <citation type="journal article" date="2023" name="IMA Fungus">
        <title>Comparative genomic study of the Penicillium genus elucidates a diverse pangenome and 15 lateral gene transfer events.</title>
        <authorList>
            <person name="Petersen C."/>
            <person name="Sorensen T."/>
            <person name="Nielsen M.R."/>
            <person name="Sondergaard T.E."/>
            <person name="Sorensen J.L."/>
            <person name="Fitzpatrick D.A."/>
            <person name="Frisvad J.C."/>
            <person name="Nielsen K.L."/>
        </authorList>
    </citation>
    <scope>NUCLEOTIDE SEQUENCE</scope>
    <source>
        <strain evidence="3">IBT 15544</strain>
    </source>
</reference>
<dbReference type="InterPro" id="IPR037473">
    <property type="entry name" value="Lcp-like"/>
</dbReference>
<dbReference type="PANTHER" id="PTHR37539">
    <property type="entry name" value="SECRETED PROTEIN-RELATED"/>
    <property type="match status" value="1"/>
</dbReference>
<dbReference type="OrthoDB" id="6361347at2759"/>
<evidence type="ECO:0000259" key="2">
    <source>
        <dbReference type="Pfam" id="PF09995"/>
    </source>
</evidence>
<keyword evidence="1" id="KW-1133">Transmembrane helix</keyword>
<evidence type="ECO:0000256" key="1">
    <source>
        <dbReference type="SAM" id="Phobius"/>
    </source>
</evidence>
<feature type="transmembrane region" description="Helical" evidence="1">
    <location>
        <begin position="423"/>
        <end position="446"/>
    </location>
</feature>
<organism evidence="3 4">
    <name type="scientific">Penicillium cinerascens</name>
    <dbReference type="NCBI Taxonomy" id="70096"/>
    <lineage>
        <taxon>Eukaryota</taxon>
        <taxon>Fungi</taxon>
        <taxon>Dikarya</taxon>
        <taxon>Ascomycota</taxon>
        <taxon>Pezizomycotina</taxon>
        <taxon>Eurotiomycetes</taxon>
        <taxon>Eurotiomycetidae</taxon>
        <taxon>Eurotiales</taxon>
        <taxon>Aspergillaceae</taxon>
        <taxon>Penicillium</taxon>
    </lineage>
</organism>
<keyword evidence="4" id="KW-1185">Reference proteome</keyword>
<evidence type="ECO:0000313" key="3">
    <source>
        <dbReference type="EMBL" id="KAJ5191870.1"/>
    </source>
</evidence>
<feature type="domain" description="ER-bound oxygenase mpaB/mpaB'/Rubber oxygenase catalytic" evidence="2">
    <location>
        <begin position="127"/>
        <end position="348"/>
    </location>
</feature>
<dbReference type="AlphaFoldDB" id="A0A9W9J7P4"/>
<dbReference type="RefSeq" id="XP_058304810.1">
    <property type="nucleotide sequence ID" value="XM_058457911.1"/>
</dbReference>
<sequence>MAMKSPKKGNSTECHYWDYSFHWTALHRSADELRPMAFTYDGIADECVQLLNKIPTDGDSDRPFKKDLYGLLRDHADEDPRLQELWTQVNTVPDWVDWDQIQRGQDIFFRYGLPILNVLSFESLLGGMGAIRVVETLARTGGFGAKVVRRRLLETLQHILQVNSSVEGMKPGGEGNVSSVRVRLLHSSVRLKILELVKQKPDYYDIAKYGTPVNDLDCIGTINTFCSSVVYLGLPRQGIYLSEQEIEDYIALWRLVAFYMGTPTEPFENPAKARAMMESLLISEIDPTEIGRVLAKNIIIGLENTAPAYASKEFMEALTRLLNGDQLADELEIPRSSLYYRVMIWGYCFWVAGVSFIIPKISFLDRLMIGLRRKYYYKMIMDEKTGLGKESRFEFKYVPTLTRTTQVGERRSTKFERPGVENLARLGLLAALTGVVALGMGLIFAARVLPANQLFYGVRV</sequence>
<accession>A0A9W9J7P4</accession>
<protein>
    <recommendedName>
        <fullName evidence="2">ER-bound oxygenase mpaB/mpaB'/Rubber oxygenase catalytic domain-containing protein</fullName>
    </recommendedName>
</protein>
<evidence type="ECO:0000313" key="4">
    <source>
        <dbReference type="Proteomes" id="UP001150904"/>
    </source>
</evidence>
<dbReference type="InterPro" id="IPR018713">
    <property type="entry name" value="MPAB/Lcp_cat_dom"/>
</dbReference>
<reference evidence="3" key="1">
    <citation type="submission" date="2022-12" db="EMBL/GenBank/DDBJ databases">
        <authorList>
            <person name="Petersen C."/>
        </authorList>
    </citation>
    <scope>NUCLEOTIDE SEQUENCE</scope>
    <source>
        <strain evidence="3">IBT 15544</strain>
    </source>
</reference>
<dbReference type="EMBL" id="JAPQKR010000016">
    <property type="protein sequence ID" value="KAJ5191870.1"/>
    <property type="molecule type" value="Genomic_DNA"/>
</dbReference>
<comment type="caution">
    <text evidence="3">The sequence shown here is derived from an EMBL/GenBank/DDBJ whole genome shotgun (WGS) entry which is preliminary data.</text>
</comment>
<feature type="transmembrane region" description="Helical" evidence="1">
    <location>
        <begin position="338"/>
        <end position="358"/>
    </location>
</feature>
<dbReference type="GO" id="GO:0016491">
    <property type="term" value="F:oxidoreductase activity"/>
    <property type="evidence" value="ECO:0007669"/>
    <property type="project" value="InterPro"/>
</dbReference>
<gene>
    <name evidence="3" type="ORF">N7498_010855</name>
</gene>
<dbReference type="GeneID" id="83185212"/>
<name>A0A9W9J7P4_9EURO</name>
<dbReference type="PANTHER" id="PTHR37539:SF1">
    <property type="entry name" value="ER-BOUND OXYGENASE MPAB_MPAB'_RUBBER OXYGENASE CATALYTIC DOMAIN-CONTAINING PROTEIN"/>
    <property type="match status" value="1"/>
</dbReference>
<keyword evidence="1" id="KW-0472">Membrane</keyword>